<feature type="region of interest" description="Disordered" evidence="3">
    <location>
        <begin position="503"/>
        <end position="531"/>
    </location>
</feature>
<organism evidence="6 7">
    <name type="scientific">Nesterenkonia alkaliphila</name>
    <dbReference type="NCBI Taxonomy" id="1463631"/>
    <lineage>
        <taxon>Bacteria</taxon>
        <taxon>Bacillati</taxon>
        <taxon>Actinomycetota</taxon>
        <taxon>Actinomycetes</taxon>
        <taxon>Micrococcales</taxon>
        <taxon>Micrococcaceae</taxon>
        <taxon>Nesterenkonia</taxon>
    </lineage>
</organism>
<evidence type="ECO:0000313" key="6">
    <source>
        <dbReference type="EMBL" id="MVT26123.1"/>
    </source>
</evidence>
<evidence type="ECO:0000313" key="7">
    <source>
        <dbReference type="Proteomes" id="UP000460157"/>
    </source>
</evidence>
<dbReference type="InterPro" id="IPR025110">
    <property type="entry name" value="AMP-bd_C"/>
</dbReference>
<feature type="domain" description="AMP-binding enzyme C-terminal" evidence="5">
    <location>
        <begin position="416"/>
        <end position="491"/>
    </location>
</feature>
<keyword evidence="2" id="KW-0436">Ligase</keyword>
<dbReference type="RefSeq" id="WP_157322784.1">
    <property type="nucleotide sequence ID" value="NZ_BMFX01000038.1"/>
</dbReference>
<dbReference type="Pfam" id="PF13193">
    <property type="entry name" value="AMP-binding_C"/>
    <property type="match status" value="1"/>
</dbReference>
<sequence>MTNLVENIWRHADQTPEKSALREGTGDQERSWNYDQLRLSISSVMDQFTERGISRGDRVLLVLPTSAEFVLTYHAILGLGATVVTANPLCAPRELEYFIEDAGCSLALGWREGPFATEALDEAAAKTSTPGWNLQPGDLDEITAEAPATLAEVQPDDAAALLYTSGTTGKPKGAVLTHENFRATGRLLSSTMDLLDEEHMGTPLPLFHVFGQASVMSSVYTAGSSFSVIRPFDPQLTLKVAVEHKLTGLAGVPTMWNAMLYTESPYTPEDFSHMRLASSGGAALPLEVARAFQQRFGGEVLEGYGLTETTGAATFNVPGGERREGSVGRALPEVDIAVIGPDGTELPTGEVGEIVIDGPVVMKEYWNRPEATAGSRHGRWFLTGDLGRIDEEGFVFIVDRKKDLIIRGGYNVYPREVEEVLYTHPDVQEAAVAGVPDERLGEEVAAVVALRPGAQEDAAALKAWLGKELSAYKVPRIYRFVEALPKGATGKILKRAINRDDLASHGIRPSRETETSATQNQHQEKGDNASV</sequence>
<dbReference type="PROSITE" id="PS00455">
    <property type="entry name" value="AMP_BINDING"/>
    <property type="match status" value="1"/>
</dbReference>
<dbReference type="InterPro" id="IPR050237">
    <property type="entry name" value="ATP-dep_AMP-bd_enzyme"/>
</dbReference>
<proteinExistence type="inferred from homology"/>
<dbReference type="Proteomes" id="UP000460157">
    <property type="component" value="Unassembled WGS sequence"/>
</dbReference>
<dbReference type="InterPro" id="IPR020845">
    <property type="entry name" value="AMP-binding_CS"/>
</dbReference>
<feature type="compositionally biased region" description="Basic and acidic residues" evidence="3">
    <location>
        <begin position="503"/>
        <end position="514"/>
    </location>
</feature>
<evidence type="ECO:0000259" key="4">
    <source>
        <dbReference type="Pfam" id="PF00501"/>
    </source>
</evidence>
<keyword evidence="7" id="KW-1185">Reference proteome</keyword>
<dbReference type="EMBL" id="WRPM01000050">
    <property type="protein sequence ID" value="MVT26123.1"/>
    <property type="molecule type" value="Genomic_DNA"/>
</dbReference>
<dbReference type="Gene3D" id="3.30.300.30">
    <property type="match status" value="1"/>
</dbReference>
<gene>
    <name evidence="6" type="ORF">GNZ21_07090</name>
</gene>
<evidence type="ECO:0000256" key="2">
    <source>
        <dbReference type="ARBA" id="ARBA00022598"/>
    </source>
</evidence>
<dbReference type="PANTHER" id="PTHR43767:SF1">
    <property type="entry name" value="NONRIBOSOMAL PEPTIDE SYNTHASE PES1 (EUROFUNG)-RELATED"/>
    <property type="match status" value="1"/>
</dbReference>
<dbReference type="GO" id="GO:0016878">
    <property type="term" value="F:acid-thiol ligase activity"/>
    <property type="evidence" value="ECO:0007669"/>
    <property type="project" value="UniProtKB-ARBA"/>
</dbReference>
<name>A0A7K1UI30_9MICC</name>
<protein>
    <submittedName>
        <fullName evidence="6">AMP-binding protein</fullName>
    </submittedName>
</protein>
<dbReference type="InterPro" id="IPR000873">
    <property type="entry name" value="AMP-dep_synth/lig_dom"/>
</dbReference>
<comment type="similarity">
    <text evidence="1">Belongs to the ATP-dependent AMP-binding enzyme family.</text>
</comment>
<feature type="compositionally biased region" description="Basic and acidic residues" evidence="3">
    <location>
        <begin position="522"/>
        <end position="531"/>
    </location>
</feature>
<comment type="caution">
    <text evidence="6">The sequence shown here is derived from an EMBL/GenBank/DDBJ whole genome shotgun (WGS) entry which is preliminary data.</text>
</comment>
<dbReference type="PANTHER" id="PTHR43767">
    <property type="entry name" value="LONG-CHAIN-FATTY-ACID--COA LIGASE"/>
    <property type="match status" value="1"/>
</dbReference>
<dbReference type="AlphaFoldDB" id="A0A7K1UI30"/>
<dbReference type="FunFam" id="3.30.300.30:FF:000008">
    <property type="entry name" value="2,3-dihydroxybenzoate-AMP ligase"/>
    <property type="match status" value="1"/>
</dbReference>
<accession>A0A7K1UI30</accession>
<dbReference type="OrthoDB" id="9803968at2"/>
<evidence type="ECO:0000256" key="3">
    <source>
        <dbReference type="SAM" id="MobiDB-lite"/>
    </source>
</evidence>
<dbReference type="InterPro" id="IPR045851">
    <property type="entry name" value="AMP-bd_C_sf"/>
</dbReference>
<evidence type="ECO:0000256" key="1">
    <source>
        <dbReference type="ARBA" id="ARBA00006432"/>
    </source>
</evidence>
<evidence type="ECO:0000259" key="5">
    <source>
        <dbReference type="Pfam" id="PF13193"/>
    </source>
</evidence>
<dbReference type="SUPFAM" id="SSF56801">
    <property type="entry name" value="Acetyl-CoA synthetase-like"/>
    <property type="match status" value="1"/>
</dbReference>
<dbReference type="Pfam" id="PF00501">
    <property type="entry name" value="AMP-binding"/>
    <property type="match status" value="1"/>
</dbReference>
<dbReference type="InterPro" id="IPR042099">
    <property type="entry name" value="ANL_N_sf"/>
</dbReference>
<dbReference type="Gene3D" id="3.40.50.12780">
    <property type="entry name" value="N-terminal domain of ligase-like"/>
    <property type="match status" value="1"/>
</dbReference>
<reference evidence="6 7" key="1">
    <citation type="submission" date="2019-12" db="EMBL/GenBank/DDBJ databases">
        <title>Nesterenkonia muleiensis sp. nov., a novel actinobacterium isolated from sap of Populus euphratica.</title>
        <authorList>
            <person name="Wang R."/>
        </authorList>
    </citation>
    <scope>NUCLEOTIDE SEQUENCE [LARGE SCALE GENOMIC DNA]</scope>
    <source>
        <strain evidence="6 7">F10</strain>
    </source>
</reference>
<feature type="domain" description="AMP-dependent synthetase/ligase" evidence="4">
    <location>
        <begin position="9"/>
        <end position="366"/>
    </location>
</feature>